<comment type="caution">
    <text evidence="2">The sequence shown here is derived from an EMBL/GenBank/DDBJ whole genome shotgun (WGS) entry which is preliminary data.</text>
</comment>
<gene>
    <name evidence="2" type="ORF">ACFOLH_12900</name>
</gene>
<dbReference type="EMBL" id="JBHRWW010000008">
    <property type="protein sequence ID" value="MFC3689240.1"/>
    <property type="molecule type" value="Genomic_DNA"/>
</dbReference>
<feature type="compositionally biased region" description="Acidic residues" evidence="1">
    <location>
        <begin position="25"/>
        <end position="35"/>
    </location>
</feature>
<evidence type="ECO:0000313" key="2">
    <source>
        <dbReference type="EMBL" id="MFC3689240.1"/>
    </source>
</evidence>
<name>A0ABV7WH93_9MICO</name>
<accession>A0ABV7WH93</accession>
<feature type="compositionally biased region" description="Basic and acidic residues" evidence="1">
    <location>
        <begin position="1"/>
        <end position="11"/>
    </location>
</feature>
<proteinExistence type="predicted"/>
<reference evidence="3" key="1">
    <citation type="journal article" date="2019" name="Int. J. Syst. Evol. Microbiol.">
        <title>The Global Catalogue of Microorganisms (GCM) 10K type strain sequencing project: providing services to taxonomists for standard genome sequencing and annotation.</title>
        <authorList>
            <consortium name="The Broad Institute Genomics Platform"/>
            <consortium name="The Broad Institute Genome Sequencing Center for Infectious Disease"/>
            <person name="Wu L."/>
            <person name="Ma J."/>
        </authorList>
    </citation>
    <scope>NUCLEOTIDE SEQUENCE [LARGE SCALE GENOMIC DNA]</scope>
    <source>
        <strain evidence="3">NCAIM B.02333</strain>
    </source>
</reference>
<evidence type="ECO:0000313" key="3">
    <source>
        <dbReference type="Proteomes" id="UP001595685"/>
    </source>
</evidence>
<dbReference type="Proteomes" id="UP001595685">
    <property type="component" value="Unassembled WGS sequence"/>
</dbReference>
<protein>
    <submittedName>
        <fullName evidence="2">Uncharacterized protein</fullName>
    </submittedName>
</protein>
<organism evidence="2 3">
    <name type="scientific">Aquipuribacter hungaricus</name>
    <dbReference type="NCBI Taxonomy" id="545624"/>
    <lineage>
        <taxon>Bacteria</taxon>
        <taxon>Bacillati</taxon>
        <taxon>Actinomycetota</taxon>
        <taxon>Actinomycetes</taxon>
        <taxon>Micrococcales</taxon>
        <taxon>Intrasporangiaceae</taxon>
        <taxon>Aquipuribacter</taxon>
    </lineage>
</organism>
<feature type="region of interest" description="Disordered" evidence="1">
    <location>
        <begin position="1"/>
        <end position="38"/>
    </location>
</feature>
<dbReference type="RefSeq" id="WP_376983911.1">
    <property type="nucleotide sequence ID" value="NZ_JBHRWW010000008.1"/>
</dbReference>
<evidence type="ECO:0000256" key="1">
    <source>
        <dbReference type="SAM" id="MobiDB-lite"/>
    </source>
</evidence>
<keyword evidence="3" id="KW-1185">Reference proteome</keyword>
<sequence length="57" mass="6137">MSEQVRSHAEATRQLTGGQVPDAQSVDDLDPDDVPESGMKLCTPSCLHCHESQAISQ</sequence>